<gene>
    <name evidence="2" type="ORF">BEWA_049790</name>
</gene>
<dbReference type="Pfam" id="PF12146">
    <property type="entry name" value="Hydrolase_4"/>
    <property type="match status" value="1"/>
</dbReference>
<dbReference type="InterPro" id="IPR029058">
    <property type="entry name" value="AB_hydrolase_fold"/>
</dbReference>
<accession>L1LAL1</accession>
<dbReference type="PANTHER" id="PTHR11614">
    <property type="entry name" value="PHOSPHOLIPASE-RELATED"/>
    <property type="match status" value="1"/>
</dbReference>
<feature type="domain" description="Serine aminopeptidase S33" evidence="1">
    <location>
        <begin position="481"/>
        <end position="729"/>
    </location>
</feature>
<protein>
    <recommendedName>
        <fullName evidence="1">Serine aminopeptidase S33 domain-containing protein</fullName>
    </recommendedName>
</protein>
<reference evidence="2 3" key="1">
    <citation type="journal article" date="2012" name="BMC Genomics">
        <title>Comparative genomic analysis and phylogenetic position of Theileria equi.</title>
        <authorList>
            <person name="Kappmeyer L.S."/>
            <person name="Thiagarajan M."/>
            <person name="Herndon D.R."/>
            <person name="Ramsay J.D."/>
            <person name="Caler E."/>
            <person name="Djikeng A."/>
            <person name="Gillespie J.J."/>
            <person name="Lau A.O."/>
            <person name="Roalson E.H."/>
            <person name="Silva J.C."/>
            <person name="Silva M.G."/>
            <person name="Suarez C.E."/>
            <person name="Ueti M.W."/>
            <person name="Nene V.M."/>
            <person name="Mealey R.H."/>
            <person name="Knowles D.P."/>
            <person name="Brayton K.A."/>
        </authorList>
    </citation>
    <scope>NUCLEOTIDE SEQUENCE [LARGE SCALE GENOMIC DNA]</scope>
    <source>
        <strain evidence="2 3">WA</strain>
    </source>
</reference>
<proteinExistence type="predicted"/>
<dbReference type="AlphaFoldDB" id="L1LAL1"/>
<name>L1LAL1_THEEQ</name>
<dbReference type="Pfam" id="PF04385">
    <property type="entry name" value="FAINT"/>
    <property type="match status" value="1"/>
</dbReference>
<dbReference type="InterPro" id="IPR007480">
    <property type="entry name" value="DUF529"/>
</dbReference>
<dbReference type="KEGG" id="beq:BEWA_049790"/>
<dbReference type="Proteomes" id="UP000031512">
    <property type="component" value="Unassembled WGS sequence"/>
</dbReference>
<dbReference type="VEuPathDB" id="PiroplasmaDB:BEWA_049790"/>
<dbReference type="STRING" id="1537102.L1LAL1"/>
<dbReference type="SUPFAM" id="SSF53474">
    <property type="entry name" value="alpha/beta-Hydrolases"/>
    <property type="match status" value="1"/>
</dbReference>
<comment type="caution">
    <text evidence="2">The sequence shown here is derived from an EMBL/GenBank/DDBJ whole genome shotgun (WGS) entry which is preliminary data.</text>
</comment>
<organism evidence="2 3">
    <name type="scientific">Theileria equi strain WA</name>
    <dbReference type="NCBI Taxonomy" id="1537102"/>
    <lineage>
        <taxon>Eukaryota</taxon>
        <taxon>Sar</taxon>
        <taxon>Alveolata</taxon>
        <taxon>Apicomplexa</taxon>
        <taxon>Aconoidasida</taxon>
        <taxon>Piroplasmida</taxon>
        <taxon>Theileriidae</taxon>
        <taxon>Theileria</taxon>
    </lineage>
</organism>
<dbReference type="InterPro" id="IPR022742">
    <property type="entry name" value="Hydrolase_4"/>
</dbReference>
<dbReference type="EMBL" id="ACOU01000007">
    <property type="protein sequence ID" value="EKX72512.1"/>
    <property type="molecule type" value="Genomic_DNA"/>
</dbReference>
<dbReference type="eggNOG" id="ENOG502RSYW">
    <property type="taxonomic scope" value="Eukaryota"/>
</dbReference>
<keyword evidence="3" id="KW-1185">Reference proteome</keyword>
<dbReference type="Gene3D" id="3.40.50.1820">
    <property type="entry name" value="alpha/beta hydrolase"/>
    <property type="match status" value="1"/>
</dbReference>
<dbReference type="OrthoDB" id="2498029at2759"/>
<dbReference type="RefSeq" id="XP_004831964.1">
    <property type="nucleotide sequence ID" value="XM_004831907.1"/>
</dbReference>
<dbReference type="GeneID" id="15804022"/>
<evidence type="ECO:0000259" key="1">
    <source>
        <dbReference type="Pfam" id="PF12146"/>
    </source>
</evidence>
<sequence length="761" mass="86973">MSTQCGLADPQGLKDVTLDIAAPDSSSIDVIARVPHEVNTRIHIAKANHRILSVWDGQTLLWKSANGYSCDHVSVVKFKEKSGCSTSFVTRLVAVYARNGNGVRKPFYYEKDGSSWKAVEEEKFYKSFHHEALKTSTLKSLVLNITGENKSPEFLSSSPDFPFLLYAPNVGYRIKKVQAGSVLWMACSDDQSCAYASFYPRKEPKVGHLIIETKDGSQERFYAQTGTFGGWTVRTKEDYLNRLKKAGFKESEFNNHIKMDISNVDSNNFYIKNDPLDDCNRDTYIPSIGFKLKEVLDGGVSLWKAPESGDAKCRFVRLFIRGSPLTLLLLVEDPRNGRHVVYFVKSGGEWKKVGKDEYYDHIAKENGLEPLRRIENPKVVMSSFTNRQGLRLTSYASKVENAKADIILVHGARSHLTSDFCASNFEWNFKHMGSFIPVDISGVFARETKQSTNHSVLYREIFEHAYLDGMDAFEVAPRYEYRHSLVEYLNGLGYSVYGFDHQSHGLSESISAPRCHVRSYKDYIYDLLQFISIVKRSKFGDPTQTYDETIIFENIPTGKKTFFWGNSMGANIAMQAVQEFHKHAKEEARFVDSLIVTSGMLNVTFKLDTWWRQLMKKMAVVIVWLYPEDINRYEPPRGFGKLFELFIRYNDPFFYNNKLTYKSTSLMFDACDDVKKPENMVHYPKDLPTLFIHARDDTVCDVKGPMDMCNTYLKNHVDVKFVEFKGSTHFLTVPNSLVLTQKTFKEWLSKHTPSATNSNAV</sequence>
<evidence type="ECO:0000313" key="3">
    <source>
        <dbReference type="Proteomes" id="UP000031512"/>
    </source>
</evidence>
<evidence type="ECO:0000313" key="2">
    <source>
        <dbReference type="EMBL" id="EKX72512.1"/>
    </source>
</evidence>
<dbReference type="InterPro" id="IPR051044">
    <property type="entry name" value="MAG_DAG_Lipase"/>
</dbReference>